<feature type="region of interest" description="Disordered" evidence="1">
    <location>
        <begin position="102"/>
        <end position="124"/>
    </location>
</feature>
<evidence type="ECO:0000313" key="3">
    <source>
        <dbReference type="EMBL" id="MFC3578474.1"/>
    </source>
</evidence>
<dbReference type="Proteomes" id="UP001595701">
    <property type="component" value="Unassembled WGS sequence"/>
</dbReference>
<reference evidence="4" key="1">
    <citation type="journal article" date="2019" name="Int. J. Syst. Evol. Microbiol.">
        <title>The Global Catalogue of Microorganisms (GCM) 10K type strain sequencing project: providing services to taxonomists for standard genome sequencing and annotation.</title>
        <authorList>
            <consortium name="The Broad Institute Genomics Platform"/>
            <consortium name="The Broad Institute Genome Sequencing Center for Infectious Disease"/>
            <person name="Wu L."/>
            <person name="Ma J."/>
        </authorList>
    </citation>
    <scope>NUCLEOTIDE SEQUENCE [LARGE SCALE GENOMIC DNA]</scope>
    <source>
        <strain evidence="4">CGMCC 4.7035</strain>
    </source>
</reference>
<evidence type="ECO:0000256" key="1">
    <source>
        <dbReference type="SAM" id="MobiDB-lite"/>
    </source>
</evidence>
<dbReference type="Gene3D" id="3.40.50.1820">
    <property type="entry name" value="alpha/beta hydrolase"/>
    <property type="match status" value="1"/>
</dbReference>
<dbReference type="InterPro" id="IPR001031">
    <property type="entry name" value="Thioesterase"/>
</dbReference>
<proteinExistence type="predicted"/>
<dbReference type="Pfam" id="PF00975">
    <property type="entry name" value="Thioesterase"/>
    <property type="match status" value="1"/>
</dbReference>
<protein>
    <submittedName>
        <fullName evidence="3">Alpha/beta fold hydrolase</fullName>
    </submittedName>
</protein>
<dbReference type="InterPro" id="IPR029058">
    <property type="entry name" value="AB_hydrolase_fold"/>
</dbReference>
<sequence>MHPGGGVSWCYMPMSRFAPSGIPLYALQARGISGEAEFAASLTEMAQDYIEQMRTVQPTGPYRLLGWSHGGLVAHEVAVQLQAAGDEVSALIILDVYPPQRTLGPEPVEGDGEGGAAEAELMPAPDPEGELRALKDWARQVAGPIGGLSDDEALHIAHLFLNNQRIAVEHNYGRFDGDALVLVAEEGKTKGAPTARSWEPYVSGTISEARIPCAHPQMVDPEQLSDVWHAIADWMAAQED</sequence>
<dbReference type="RefSeq" id="WP_310780571.1">
    <property type="nucleotide sequence ID" value="NZ_JBHRWR010000049.1"/>
</dbReference>
<gene>
    <name evidence="3" type="ORF">ACFOZ0_35485</name>
</gene>
<feature type="domain" description="Thioesterase" evidence="2">
    <location>
        <begin position="2"/>
        <end position="233"/>
    </location>
</feature>
<dbReference type="EMBL" id="JBHRWR010000049">
    <property type="protein sequence ID" value="MFC3578474.1"/>
    <property type="molecule type" value="Genomic_DNA"/>
</dbReference>
<comment type="caution">
    <text evidence="3">The sequence shown here is derived from an EMBL/GenBank/DDBJ whole genome shotgun (WGS) entry which is preliminary data.</text>
</comment>
<name>A0ABV7SNC1_9ACTN</name>
<dbReference type="SUPFAM" id="SSF53474">
    <property type="entry name" value="alpha/beta-Hydrolases"/>
    <property type="match status" value="1"/>
</dbReference>
<accession>A0ABV7SNC1</accession>
<organism evidence="3 4">
    <name type="scientific">Streptomyces yaanensis</name>
    <dbReference type="NCBI Taxonomy" id="1142239"/>
    <lineage>
        <taxon>Bacteria</taxon>
        <taxon>Bacillati</taxon>
        <taxon>Actinomycetota</taxon>
        <taxon>Actinomycetes</taxon>
        <taxon>Kitasatosporales</taxon>
        <taxon>Streptomycetaceae</taxon>
        <taxon>Streptomyces</taxon>
    </lineage>
</organism>
<evidence type="ECO:0000313" key="4">
    <source>
        <dbReference type="Proteomes" id="UP001595701"/>
    </source>
</evidence>
<dbReference type="GO" id="GO:0016787">
    <property type="term" value="F:hydrolase activity"/>
    <property type="evidence" value="ECO:0007669"/>
    <property type="project" value="UniProtKB-KW"/>
</dbReference>
<evidence type="ECO:0000259" key="2">
    <source>
        <dbReference type="Pfam" id="PF00975"/>
    </source>
</evidence>
<keyword evidence="4" id="KW-1185">Reference proteome</keyword>
<keyword evidence="3" id="KW-0378">Hydrolase</keyword>